<evidence type="ECO:0000256" key="4">
    <source>
        <dbReference type="SAM" id="SignalP"/>
    </source>
</evidence>
<dbReference type="PANTHER" id="PTHR30024:SF47">
    <property type="entry name" value="TAURINE-BINDING PERIPLASMIC PROTEIN"/>
    <property type="match status" value="1"/>
</dbReference>
<evidence type="ECO:0000313" key="7">
    <source>
        <dbReference type="Proteomes" id="UP000000637"/>
    </source>
</evidence>
<dbReference type="CDD" id="cd13652">
    <property type="entry name" value="PBP2_ThiY_THI5_like_1"/>
    <property type="match status" value="1"/>
</dbReference>
<dbReference type="PROSITE" id="PS51257">
    <property type="entry name" value="PROKAR_LIPOPROTEIN"/>
    <property type="match status" value="1"/>
</dbReference>
<dbReference type="EMBL" id="CP000475">
    <property type="protein sequence ID" value="ABM10439.1"/>
    <property type="molecule type" value="Genomic_DNA"/>
</dbReference>
<evidence type="ECO:0000256" key="2">
    <source>
        <dbReference type="ARBA" id="ARBA00010742"/>
    </source>
</evidence>
<sequence>MKIRPLRVLSVAGAITLLTACGAESGAEPVSSGSGSDKITVGVIPISSNAPIYLGQQEGFFEEEGLELEIQNTVGGAAAVPAVVSGNFDFADSNIVSLLVAADQGLDLEIVAPGSASSGDPNKDATAVIVPKESPISTPADLSGKTISVNTLSNIGDTTISAVVEEDGGDPSTIDFVEVPFPEAEAALESGNVDAAWVAEPFLTSALKSGSRAVTYNYADFDPATPIEAYFTTSKFAEENPDIVERFTRAMHKSHEFASSNPDAVREIVGTYTKIDAGLRAEMTLNKYPTEFNEEILQKLADAALKYGTLQNKIDVSTLIQE</sequence>
<comment type="similarity">
    <text evidence="2">Belongs to the bacterial solute-binding protein SsuA/TauA family.</text>
</comment>
<gene>
    <name evidence="6" type="ordered locus">AAur_pTC10256</name>
</gene>
<feature type="chain" id="PRO_5039162358" evidence="4">
    <location>
        <begin position="24"/>
        <end position="322"/>
    </location>
</feature>
<dbReference type="OrthoDB" id="174578at2"/>
<dbReference type="HOGENOM" id="CLU_028871_5_1_11"/>
<dbReference type="SMART" id="SM00062">
    <property type="entry name" value="PBPb"/>
    <property type="match status" value="1"/>
</dbReference>
<feature type="signal peptide" evidence="4">
    <location>
        <begin position="1"/>
        <end position="23"/>
    </location>
</feature>
<comment type="subcellular location">
    <subcellularLocation>
        <location evidence="1">Periplasm</location>
    </subcellularLocation>
</comment>
<keyword evidence="6" id="KW-0614">Plasmid</keyword>
<keyword evidence="3 4" id="KW-0732">Signal</keyword>
<proteinExistence type="inferred from homology"/>
<dbReference type="RefSeq" id="WP_011777035.1">
    <property type="nucleotide sequence ID" value="NC_008712.1"/>
</dbReference>
<geneLocation type="plasmid" evidence="6 7">
    <name>pTC1</name>
</geneLocation>
<evidence type="ECO:0000256" key="3">
    <source>
        <dbReference type="ARBA" id="ARBA00022729"/>
    </source>
</evidence>
<keyword evidence="7" id="KW-1185">Reference proteome</keyword>
<dbReference type="AlphaFoldDB" id="A1RD13"/>
<reference evidence="6 7" key="1">
    <citation type="journal article" date="2006" name="PLoS Genet.">
        <title>Secrets of soil survival revealed by the genome sequence of Arthrobacter aurescens TC1.</title>
        <authorList>
            <person name="Mongodin E.F."/>
            <person name="Shapir N."/>
            <person name="Daugherty S.C."/>
            <person name="DeBoy R.T."/>
            <person name="Emerson J.B."/>
            <person name="Shvartzbeyn A."/>
            <person name="Radune D."/>
            <person name="Vamathevan J."/>
            <person name="Riggs F."/>
            <person name="Grinberg V."/>
            <person name="Khouri H."/>
            <person name="Wackett L.P."/>
            <person name="Nelson K.E."/>
            <person name="Sadowsky M.J."/>
        </authorList>
    </citation>
    <scope>NUCLEOTIDE SEQUENCE [LARGE SCALE GENOMIC DNA]</scope>
    <source>
        <strain evidence="6 7">TC1</strain>
    </source>
</reference>
<dbReference type="InterPro" id="IPR015168">
    <property type="entry name" value="SsuA/THI5"/>
</dbReference>
<dbReference type="InterPro" id="IPR001638">
    <property type="entry name" value="Solute-binding_3/MltF_N"/>
</dbReference>
<dbReference type="Pfam" id="PF09084">
    <property type="entry name" value="NMT1"/>
    <property type="match status" value="1"/>
</dbReference>
<dbReference type="Proteomes" id="UP000000637">
    <property type="component" value="Plasmid pTC1"/>
</dbReference>
<feature type="domain" description="Solute-binding protein family 3/N-terminal" evidence="5">
    <location>
        <begin position="38"/>
        <end position="260"/>
    </location>
</feature>
<dbReference type="SUPFAM" id="SSF53850">
    <property type="entry name" value="Periplasmic binding protein-like II"/>
    <property type="match status" value="1"/>
</dbReference>
<organism evidence="6 7">
    <name type="scientific">Paenarthrobacter aurescens (strain TC1)</name>
    <dbReference type="NCBI Taxonomy" id="290340"/>
    <lineage>
        <taxon>Bacteria</taxon>
        <taxon>Bacillati</taxon>
        <taxon>Actinomycetota</taxon>
        <taxon>Actinomycetes</taxon>
        <taxon>Micrococcales</taxon>
        <taxon>Micrococcaceae</taxon>
        <taxon>Paenarthrobacter</taxon>
    </lineage>
</organism>
<dbReference type="GO" id="GO:0042597">
    <property type="term" value="C:periplasmic space"/>
    <property type="evidence" value="ECO:0007669"/>
    <property type="project" value="UniProtKB-SubCell"/>
</dbReference>
<dbReference type="KEGG" id="aau:AAur_pTC10256"/>
<protein>
    <submittedName>
        <fullName evidence="6">Extracellular solute-binding protein</fullName>
    </submittedName>
</protein>
<dbReference type="Gene3D" id="3.40.190.10">
    <property type="entry name" value="Periplasmic binding protein-like II"/>
    <property type="match status" value="2"/>
</dbReference>
<name>A1RD13_PAEAT</name>
<evidence type="ECO:0000256" key="1">
    <source>
        <dbReference type="ARBA" id="ARBA00004418"/>
    </source>
</evidence>
<evidence type="ECO:0000313" key="6">
    <source>
        <dbReference type="EMBL" id="ABM10439.1"/>
    </source>
</evidence>
<evidence type="ECO:0000259" key="5">
    <source>
        <dbReference type="SMART" id="SM00062"/>
    </source>
</evidence>
<dbReference type="PANTHER" id="PTHR30024">
    <property type="entry name" value="ALIPHATIC SULFONATES-BINDING PROTEIN-RELATED"/>
    <property type="match status" value="1"/>
</dbReference>
<accession>A1RD13</accession>